<protein>
    <submittedName>
        <fullName evidence="1">Uncharacterized protein</fullName>
    </submittedName>
</protein>
<organism evidence="1">
    <name type="scientific">marine metagenome</name>
    <dbReference type="NCBI Taxonomy" id="408172"/>
    <lineage>
        <taxon>unclassified sequences</taxon>
        <taxon>metagenomes</taxon>
        <taxon>ecological metagenomes</taxon>
    </lineage>
</organism>
<reference evidence="1" key="1">
    <citation type="submission" date="2018-05" db="EMBL/GenBank/DDBJ databases">
        <authorList>
            <person name="Lanie J.A."/>
            <person name="Ng W.-L."/>
            <person name="Kazmierczak K.M."/>
            <person name="Andrzejewski T.M."/>
            <person name="Davidsen T.M."/>
            <person name="Wayne K.J."/>
            <person name="Tettelin H."/>
            <person name="Glass J.I."/>
            <person name="Rusch D."/>
            <person name="Podicherti R."/>
            <person name="Tsui H.-C.T."/>
            <person name="Winkler M.E."/>
        </authorList>
    </citation>
    <scope>NUCLEOTIDE SEQUENCE</scope>
</reference>
<dbReference type="AlphaFoldDB" id="A0A382NCK8"/>
<accession>A0A382NCK8</accession>
<proteinExistence type="predicted"/>
<feature type="non-terminal residue" evidence="1">
    <location>
        <position position="25"/>
    </location>
</feature>
<dbReference type="EMBL" id="UINC01099298">
    <property type="protein sequence ID" value="SVC58450.1"/>
    <property type="molecule type" value="Genomic_DNA"/>
</dbReference>
<evidence type="ECO:0000313" key="1">
    <source>
        <dbReference type="EMBL" id="SVC58450.1"/>
    </source>
</evidence>
<name>A0A382NCK8_9ZZZZ</name>
<gene>
    <name evidence="1" type="ORF">METZ01_LOCUS311304</name>
</gene>
<sequence length="25" mass="3202">MKYEFEKKFLDKGILLTFAFNIRYW</sequence>